<dbReference type="InterPro" id="IPR000277">
    <property type="entry name" value="Cys/Met-Metab_PyrdxlP-dep_enz"/>
</dbReference>
<protein>
    <recommendedName>
        <fullName evidence="6">Cystathionine gamma-synthase</fullName>
    </recommendedName>
</protein>
<dbReference type="GO" id="GO:0005737">
    <property type="term" value="C:cytoplasm"/>
    <property type="evidence" value="ECO:0007669"/>
    <property type="project" value="TreeGrafter"/>
</dbReference>
<gene>
    <name evidence="5" type="ORF">METZ01_LOCUS503131</name>
</gene>
<dbReference type="PANTHER" id="PTHR11808:SF15">
    <property type="entry name" value="CYSTATHIONINE GAMMA-LYASE"/>
    <property type="match status" value="1"/>
</dbReference>
<comment type="cofactor">
    <cofactor evidence="1">
        <name>pyridoxal 5'-phosphate</name>
        <dbReference type="ChEBI" id="CHEBI:597326"/>
    </cofactor>
</comment>
<dbReference type="GO" id="GO:0019343">
    <property type="term" value="P:cysteine biosynthetic process via cystathionine"/>
    <property type="evidence" value="ECO:0007669"/>
    <property type="project" value="TreeGrafter"/>
</dbReference>
<feature type="region of interest" description="Disordered" evidence="4">
    <location>
        <begin position="31"/>
        <end position="56"/>
    </location>
</feature>
<feature type="non-terminal residue" evidence="5">
    <location>
        <position position="129"/>
    </location>
</feature>
<dbReference type="GO" id="GO:0003962">
    <property type="term" value="F:cystathionine gamma-synthase activity"/>
    <property type="evidence" value="ECO:0007669"/>
    <property type="project" value="TreeGrafter"/>
</dbReference>
<dbReference type="GO" id="GO:0019346">
    <property type="term" value="P:transsulfuration"/>
    <property type="evidence" value="ECO:0007669"/>
    <property type="project" value="InterPro"/>
</dbReference>
<organism evidence="5">
    <name type="scientific">marine metagenome</name>
    <dbReference type="NCBI Taxonomy" id="408172"/>
    <lineage>
        <taxon>unclassified sequences</taxon>
        <taxon>metagenomes</taxon>
        <taxon>ecological metagenomes</taxon>
    </lineage>
</organism>
<dbReference type="Pfam" id="PF01053">
    <property type="entry name" value="Cys_Met_Meta_PP"/>
    <property type="match status" value="1"/>
</dbReference>
<dbReference type="PANTHER" id="PTHR11808">
    <property type="entry name" value="TRANS-SULFURATION ENZYME FAMILY MEMBER"/>
    <property type="match status" value="1"/>
</dbReference>
<evidence type="ECO:0000256" key="3">
    <source>
        <dbReference type="ARBA" id="ARBA00022898"/>
    </source>
</evidence>
<evidence type="ECO:0000256" key="4">
    <source>
        <dbReference type="SAM" id="MobiDB-lite"/>
    </source>
</evidence>
<reference evidence="5" key="1">
    <citation type="submission" date="2018-05" db="EMBL/GenBank/DDBJ databases">
        <authorList>
            <person name="Lanie J.A."/>
            <person name="Ng W.-L."/>
            <person name="Kazmierczak K.M."/>
            <person name="Andrzejewski T.M."/>
            <person name="Davidsen T.M."/>
            <person name="Wayne K.J."/>
            <person name="Tettelin H."/>
            <person name="Glass J.I."/>
            <person name="Rusch D."/>
            <person name="Podicherti R."/>
            <person name="Tsui H.-C.T."/>
            <person name="Winkler M.E."/>
        </authorList>
    </citation>
    <scope>NUCLEOTIDE SEQUENCE</scope>
</reference>
<dbReference type="AlphaFoldDB" id="A0A383E0C5"/>
<sequence>MASSFRHKHLSTRAAQALGWVDKTTGALVPPIHPSVPYERDSAGRSPAGRTYTRDHNPTYDQAEALLADLEQGSAAMLFASGMSAATTVFETLEVGDHVVAPQEMYWTIREWLQEMVGRGRLAVDFVAN</sequence>
<dbReference type="GO" id="GO:0004123">
    <property type="term" value="F:cystathionine gamma-lyase activity"/>
    <property type="evidence" value="ECO:0007669"/>
    <property type="project" value="TreeGrafter"/>
</dbReference>
<dbReference type="InterPro" id="IPR015421">
    <property type="entry name" value="PyrdxlP-dep_Trfase_major"/>
</dbReference>
<evidence type="ECO:0000313" key="5">
    <source>
        <dbReference type="EMBL" id="SVE50277.1"/>
    </source>
</evidence>
<dbReference type="InterPro" id="IPR015424">
    <property type="entry name" value="PyrdxlP-dep_Trfase"/>
</dbReference>
<evidence type="ECO:0000256" key="2">
    <source>
        <dbReference type="ARBA" id="ARBA00009077"/>
    </source>
</evidence>
<dbReference type="EMBL" id="UINC01221798">
    <property type="protein sequence ID" value="SVE50277.1"/>
    <property type="molecule type" value="Genomic_DNA"/>
</dbReference>
<accession>A0A383E0C5</accession>
<name>A0A383E0C5_9ZZZZ</name>
<dbReference type="SUPFAM" id="SSF53383">
    <property type="entry name" value="PLP-dependent transferases"/>
    <property type="match status" value="1"/>
</dbReference>
<evidence type="ECO:0008006" key="6">
    <source>
        <dbReference type="Google" id="ProtNLM"/>
    </source>
</evidence>
<comment type="similarity">
    <text evidence="2">Belongs to the trans-sulfuration enzymes family.</text>
</comment>
<dbReference type="Gene3D" id="3.40.640.10">
    <property type="entry name" value="Type I PLP-dependent aspartate aminotransferase-like (Major domain)"/>
    <property type="match status" value="1"/>
</dbReference>
<proteinExistence type="inferred from homology"/>
<dbReference type="GO" id="GO:0030170">
    <property type="term" value="F:pyridoxal phosphate binding"/>
    <property type="evidence" value="ECO:0007669"/>
    <property type="project" value="InterPro"/>
</dbReference>
<keyword evidence="3" id="KW-0663">Pyridoxal phosphate</keyword>
<evidence type="ECO:0000256" key="1">
    <source>
        <dbReference type="ARBA" id="ARBA00001933"/>
    </source>
</evidence>